<keyword evidence="9" id="KW-0675">Receptor</keyword>
<keyword evidence="6 15" id="KW-1133">Transmembrane helix</keyword>
<evidence type="ECO:0000256" key="3">
    <source>
        <dbReference type="ARBA" id="ARBA00022448"/>
    </source>
</evidence>
<comment type="subcellular location">
    <subcellularLocation>
        <location evidence="1">Cell membrane</location>
        <topology evidence="1">Multi-pass membrane protein</topology>
    </subcellularLocation>
</comment>
<dbReference type="GO" id="GO:0050906">
    <property type="term" value="P:detection of stimulus involved in sensory perception"/>
    <property type="evidence" value="ECO:0007669"/>
    <property type="project" value="UniProtKB-ARBA"/>
</dbReference>
<dbReference type="InterPro" id="IPR001508">
    <property type="entry name" value="Iono_Glu_rcpt_met"/>
</dbReference>
<evidence type="ECO:0000256" key="7">
    <source>
        <dbReference type="ARBA" id="ARBA00023065"/>
    </source>
</evidence>
<dbReference type="Gene3D" id="1.10.287.70">
    <property type="match status" value="1"/>
</dbReference>
<evidence type="ECO:0000256" key="8">
    <source>
        <dbReference type="ARBA" id="ARBA00023136"/>
    </source>
</evidence>
<evidence type="ECO:0000256" key="12">
    <source>
        <dbReference type="ARBA" id="ARBA00023303"/>
    </source>
</evidence>
<dbReference type="PANTHER" id="PTHR42643">
    <property type="entry name" value="IONOTROPIC RECEPTOR 20A-RELATED"/>
    <property type="match status" value="1"/>
</dbReference>
<dbReference type="Pfam" id="PF00060">
    <property type="entry name" value="Lig_chan"/>
    <property type="match status" value="1"/>
</dbReference>
<dbReference type="InterPro" id="IPR052192">
    <property type="entry name" value="Insect_Ionotropic_Sensory_Rcpt"/>
</dbReference>
<keyword evidence="10" id="KW-0325">Glycoprotein</keyword>
<dbReference type="GO" id="GO:0015276">
    <property type="term" value="F:ligand-gated monoatomic ion channel activity"/>
    <property type="evidence" value="ECO:0007669"/>
    <property type="project" value="InterPro"/>
</dbReference>
<evidence type="ECO:0000256" key="10">
    <source>
        <dbReference type="ARBA" id="ARBA00023180"/>
    </source>
</evidence>
<evidence type="ECO:0000259" key="17">
    <source>
        <dbReference type="Pfam" id="PF10613"/>
    </source>
</evidence>
<evidence type="ECO:0000256" key="11">
    <source>
        <dbReference type="ARBA" id="ARBA00023286"/>
    </source>
</evidence>
<gene>
    <name evidence="18" type="ORF">O3P69_000281</name>
</gene>
<dbReference type="InterPro" id="IPR019594">
    <property type="entry name" value="Glu/Gly-bd"/>
</dbReference>
<dbReference type="Pfam" id="PF10613">
    <property type="entry name" value="Lig_chan-Glu_bd"/>
    <property type="match status" value="1"/>
</dbReference>
<evidence type="ECO:0000313" key="19">
    <source>
        <dbReference type="Proteomes" id="UP001487740"/>
    </source>
</evidence>
<keyword evidence="5 15" id="KW-0812">Transmembrane</keyword>
<keyword evidence="19" id="KW-1185">Reference proteome</keyword>
<feature type="site" description="Crucial to convey clamshell closure to channel opening" evidence="14">
    <location>
        <position position="237"/>
    </location>
</feature>
<evidence type="ECO:0000259" key="16">
    <source>
        <dbReference type="Pfam" id="PF00060"/>
    </source>
</evidence>
<comment type="caution">
    <text evidence="18">The sequence shown here is derived from an EMBL/GenBank/DDBJ whole genome shotgun (WGS) entry which is preliminary data.</text>
</comment>
<organism evidence="18 19">
    <name type="scientific">Scylla paramamosain</name>
    <name type="common">Mud crab</name>
    <dbReference type="NCBI Taxonomy" id="85552"/>
    <lineage>
        <taxon>Eukaryota</taxon>
        <taxon>Metazoa</taxon>
        <taxon>Ecdysozoa</taxon>
        <taxon>Arthropoda</taxon>
        <taxon>Crustacea</taxon>
        <taxon>Multicrustacea</taxon>
        <taxon>Malacostraca</taxon>
        <taxon>Eumalacostraca</taxon>
        <taxon>Eucarida</taxon>
        <taxon>Decapoda</taxon>
        <taxon>Pleocyemata</taxon>
        <taxon>Brachyura</taxon>
        <taxon>Eubrachyura</taxon>
        <taxon>Portunoidea</taxon>
        <taxon>Portunidae</taxon>
        <taxon>Portuninae</taxon>
        <taxon>Scylla</taxon>
    </lineage>
</organism>
<dbReference type="Gene3D" id="3.40.190.10">
    <property type="entry name" value="Periplasmic binding protein-like II"/>
    <property type="match status" value="1"/>
</dbReference>
<dbReference type="GO" id="GO:0005886">
    <property type="term" value="C:plasma membrane"/>
    <property type="evidence" value="ECO:0007669"/>
    <property type="project" value="UniProtKB-SubCell"/>
</dbReference>
<dbReference type="EMBL" id="JARAKH010000005">
    <property type="protein sequence ID" value="KAK8404108.1"/>
    <property type="molecule type" value="Genomic_DNA"/>
</dbReference>
<accession>A0AAW0UY47</accession>
<protein>
    <submittedName>
        <fullName evidence="18">Uncharacterized protein</fullName>
    </submittedName>
</protein>
<sequence length="425" mass="47068">MTQLSPVIRVAAEEVRFGWDGACTHLRAKGQLFYDNGTQDIAGPMKHFLVEFCRMLGVRYEVVRPPDGLWGKPLENGSYSGMMGLLMTGQADFALGPFVYSWWREALADLTTPFYYIQYHVLSPRPVVPSDPAGIVKTFSFQVWLLVAACLAVVGVAMMGMMWVANKFQWNTRVAPAWWAAEWSFQGAVQQSTPWLPGNASGRVLVTVWLLSALVIATTYKGNITAMLTLPKTDVPIDSIADLAYQDRLPWKLEFGGIDKIMMESDDKATQKVGSDVSGFIHSCWSARDAIRAGEFASVCDRLSILSMMSWDFSATGRCHFYMAKHPSQDVRTLSVLFPTESIYFAAGNRLVMMLTEAGLWDEWLGWELANATDCLKPPSADLGGDVKPLGLFNMLGVIILLAAGYLVSILMFAGEMLHLRLSSP</sequence>
<evidence type="ECO:0000256" key="9">
    <source>
        <dbReference type="ARBA" id="ARBA00023170"/>
    </source>
</evidence>
<reference evidence="18 19" key="1">
    <citation type="submission" date="2023-03" db="EMBL/GenBank/DDBJ databases">
        <title>High-quality genome of Scylla paramamosain provides insights in environmental adaptation.</title>
        <authorList>
            <person name="Zhang L."/>
        </authorList>
    </citation>
    <scope>NUCLEOTIDE SEQUENCE [LARGE SCALE GENOMIC DNA]</scope>
    <source>
        <strain evidence="18">LZ_2023a</strain>
        <tissue evidence="18">Muscle</tissue>
    </source>
</reference>
<comment type="similarity">
    <text evidence="2">Belongs to the glutamate-gated ion channel (TC 1.A.10.1) family.</text>
</comment>
<dbReference type="PANTHER" id="PTHR42643:SF24">
    <property type="entry name" value="IONOTROPIC RECEPTOR 60A"/>
    <property type="match status" value="1"/>
</dbReference>
<feature type="binding site" evidence="13">
    <location>
        <position position="97"/>
    </location>
    <ligand>
        <name>L-glutamate</name>
        <dbReference type="ChEBI" id="CHEBI:29985"/>
    </ligand>
</feature>
<keyword evidence="7" id="KW-0406">Ion transport</keyword>
<keyword evidence="3" id="KW-0813">Transport</keyword>
<feature type="domain" description="Ionotropic glutamate receptor L-glutamate and glycine-binding" evidence="17">
    <location>
        <begin position="37"/>
        <end position="124"/>
    </location>
</feature>
<evidence type="ECO:0000256" key="2">
    <source>
        <dbReference type="ARBA" id="ARBA00008685"/>
    </source>
</evidence>
<dbReference type="InterPro" id="IPR001320">
    <property type="entry name" value="Iontro_rcpt_C"/>
</dbReference>
<evidence type="ECO:0000256" key="15">
    <source>
        <dbReference type="SAM" id="Phobius"/>
    </source>
</evidence>
<feature type="transmembrane region" description="Helical" evidence="15">
    <location>
        <begin position="143"/>
        <end position="165"/>
    </location>
</feature>
<evidence type="ECO:0000256" key="6">
    <source>
        <dbReference type="ARBA" id="ARBA00022989"/>
    </source>
</evidence>
<keyword evidence="4" id="KW-1003">Cell membrane</keyword>
<dbReference type="SUPFAM" id="SSF53850">
    <property type="entry name" value="Periplasmic binding protein-like II"/>
    <property type="match status" value="1"/>
</dbReference>
<evidence type="ECO:0000256" key="14">
    <source>
        <dbReference type="PIRSR" id="PIRSR601508-2"/>
    </source>
</evidence>
<dbReference type="AlphaFoldDB" id="A0AAW0UY47"/>
<keyword evidence="12" id="KW-0407">Ion channel</keyword>
<evidence type="ECO:0000256" key="1">
    <source>
        <dbReference type="ARBA" id="ARBA00004651"/>
    </source>
</evidence>
<feature type="transmembrane region" description="Helical" evidence="15">
    <location>
        <begin position="392"/>
        <end position="415"/>
    </location>
</feature>
<dbReference type="Proteomes" id="UP001487740">
    <property type="component" value="Unassembled WGS sequence"/>
</dbReference>
<feature type="transmembrane region" description="Helical" evidence="15">
    <location>
        <begin position="200"/>
        <end position="220"/>
    </location>
</feature>
<dbReference type="PRINTS" id="PR00177">
    <property type="entry name" value="NMDARECEPTOR"/>
</dbReference>
<keyword evidence="8 15" id="KW-0472">Membrane</keyword>
<evidence type="ECO:0000313" key="18">
    <source>
        <dbReference type="EMBL" id="KAK8404108.1"/>
    </source>
</evidence>
<evidence type="ECO:0000256" key="5">
    <source>
        <dbReference type="ARBA" id="ARBA00022692"/>
    </source>
</evidence>
<feature type="domain" description="Ionotropic glutamate receptor C-terminal" evidence="16">
    <location>
        <begin position="141"/>
        <end position="405"/>
    </location>
</feature>
<dbReference type="GO" id="GO:0038023">
    <property type="term" value="F:signaling receptor activity"/>
    <property type="evidence" value="ECO:0007669"/>
    <property type="project" value="InterPro"/>
</dbReference>
<evidence type="ECO:0000256" key="4">
    <source>
        <dbReference type="ARBA" id="ARBA00022475"/>
    </source>
</evidence>
<feature type="binding site" evidence="13">
    <location>
        <position position="104"/>
    </location>
    <ligand>
        <name>L-glutamate</name>
        <dbReference type="ChEBI" id="CHEBI:29985"/>
    </ligand>
</feature>
<keyword evidence="11" id="KW-1071">Ligand-gated ion channel</keyword>
<evidence type="ECO:0000256" key="13">
    <source>
        <dbReference type="PIRSR" id="PIRSR601508-1"/>
    </source>
</evidence>
<name>A0AAW0UY47_SCYPA</name>
<proteinExistence type="inferred from homology"/>